<proteinExistence type="predicted"/>
<dbReference type="InterPro" id="IPR037359">
    <property type="entry name" value="NST/OST"/>
</dbReference>
<dbReference type="PANTHER" id="PTHR10605:SF56">
    <property type="entry name" value="BIFUNCTIONAL HEPARAN SULFATE N-DEACETYLASE_N-SULFOTRANSFERASE"/>
    <property type="match status" value="1"/>
</dbReference>
<dbReference type="KEGG" id="shyd:CJD35_06615"/>
<dbReference type="PANTHER" id="PTHR10605">
    <property type="entry name" value="HEPARAN SULFATE SULFOTRANSFERASE"/>
    <property type="match status" value="1"/>
</dbReference>
<gene>
    <name evidence="4" type="ORF">CJD35_06615</name>
</gene>
<dbReference type="SUPFAM" id="SSF52540">
    <property type="entry name" value="P-loop containing nucleoside triphosphate hydrolases"/>
    <property type="match status" value="1"/>
</dbReference>
<dbReference type="AlphaFoldDB" id="A0A249MWI0"/>
<dbReference type="InterPro" id="IPR000863">
    <property type="entry name" value="Sulfotransferase_dom"/>
</dbReference>
<evidence type="ECO:0000259" key="3">
    <source>
        <dbReference type="Pfam" id="PF00685"/>
    </source>
</evidence>
<dbReference type="Pfam" id="PF00685">
    <property type="entry name" value="Sulfotransfer_1"/>
    <property type="match status" value="1"/>
</dbReference>
<feature type="domain" description="Sulfotransferase" evidence="3">
    <location>
        <begin position="40"/>
        <end position="245"/>
    </location>
</feature>
<dbReference type="InterPro" id="IPR027417">
    <property type="entry name" value="P-loop_NTPase"/>
</dbReference>
<sequence length="298" mass="34647">MDMPTEQTLRRRILYRPRSFIATARLQALLAVRRGDRMSPHIFIIGAQKAGTTSLFRDLTNHPQIIAPVAKEIHQFDRHKMRPLENYLAHFPSLQDAEERMRRVDAPVMTMDCTPYYFMHPQAAERISAFCPDAKIIVMLRDPCARAWSHYWHEVARGFETLEPEAAFAAEAERIIKPHDHVGPDKQARFAHQHYSYCARSEYDVQISRWQALFRSDQLLFIATERYQQNPAAERDRIAAFLAIRPFAHAQDQGKLNEGRYPAPAPAMAAWLDQRLHRSRERTRAMLGADFGWPTWRG</sequence>
<dbReference type="Proteomes" id="UP000217141">
    <property type="component" value="Chromosome I"/>
</dbReference>
<evidence type="ECO:0000313" key="4">
    <source>
        <dbReference type="EMBL" id="ASY45688.1"/>
    </source>
</evidence>
<keyword evidence="2" id="KW-0325">Glycoprotein</keyword>
<evidence type="ECO:0000256" key="2">
    <source>
        <dbReference type="ARBA" id="ARBA00023180"/>
    </source>
</evidence>
<accession>A0A249MWI0</accession>
<dbReference type="EMBL" id="CP022745">
    <property type="protein sequence ID" value="ASY45688.1"/>
    <property type="molecule type" value="Genomic_DNA"/>
</dbReference>
<organism evidence="4 5">
    <name type="scientific">Sphingobium xenophagum</name>
    <dbReference type="NCBI Taxonomy" id="121428"/>
    <lineage>
        <taxon>Bacteria</taxon>
        <taxon>Pseudomonadati</taxon>
        <taxon>Pseudomonadota</taxon>
        <taxon>Alphaproteobacteria</taxon>
        <taxon>Sphingomonadales</taxon>
        <taxon>Sphingomonadaceae</taxon>
        <taxon>Sphingobium</taxon>
    </lineage>
</organism>
<dbReference type="Gene3D" id="3.40.50.300">
    <property type="entry name" value="P-loop containing nucleotide triphosphate hydrolases"/>
    <property type="match status" value="1"/>
</dbReference>
<dbReference type="GO" id="GO:0008146">
    <property type="term" value="F:sulfotransferase activity"/>
    <property type="evidence" value="ECO:0007669"/>
    <property type="project" value="InterPro"/>
</dbReference>
<name>A0A249MWI0_SPHXE</name>
<evidence type="ECO:0000313" key="5">
    <source>
        <dbReference type="Proteomes" id="UP000217141"/>
    </source>
</evidence>
<evidence type="ECO:0000256" key="1">
    <source>
        <dbReference type="ARBA" id="ARBA00022679"/>
    </source>
</evidence>
<protein>
    <submittedName>
        <fullName evidence="4">Deacetylase sulfotransferase</fullName>
    </submittedName>
</protein>
<reference evidence="4 5" key="1">
    <citation type="submission" date="2017-08" db="EMBL/GenBank/DDBJ databases">
        <title>Whole Genome Sequence of Sphingobium hydrophobicum C1: Insights into Adaption to the Electronic-waste Contaminated Sediment.</title>
        <authorList>
            <person name="Song D."/>
            <person name="Chen X."/>
            <person name="Xu M."/>
        </authorList>
    </citation>
    <scope>NUCLEOTIDE SEQUENCE [LARGE SCALE GENOMIC DNA]</scope>
    <source>
        <strain evidence="4 5">C1</strain>
    </source>
</reference>
<dbReference type="RefSeq" id="WP_017181761.1">
    <property type="nucleotide sequence ID" value="NZ_CP022745.1"/>
</dbReference>
<keyword evidence="1 4" id="KW-0808">Transferase</keyword>